<organism evidence="3 4">
    <name type="scientific">Vibrio stylophorae</name>
    <dbReference type="NCBI Taxonomy" id="659351"/>
    <lineage>
        <taxon>Bacteria</taxon>
        <taxon>Pseudomonadati</taxon>
        <taxon>Pseudomonadota</taxon>
        <taxon>Gammaproteobacteria</taxon>
        <taxon>Vibrionales</taxon>
        <taxon>Vibrionaceae</taxon>
        <taxon>Vibrio</taxon>
    </lineage>
</organism>
<dbReference type="Proteomes" id="UP000838672">
    <property type="component" value="Unassembled WGS sequence"/>
</dbReference>
<dbReference type="PANTHER" id="PTHR30537:SF17">
    <property type="entry name" value="LYSR-FAMILY REGULATORY PROTEIN"/>
    <property type="match status" value="1"/>
</dbReference>
<dbReference type="Gene3D" id="1.10.10.10">
    <property type="entry name" value="Winged helix-like DNA-binding domain superfamily/Winged helix DNA-binding domain"/>
    <property type="match status" value="1"/>
</dbReference>
<dbReference type="PANTHER" id="PTHR30537">
    <property type="entry name" value="HTH-TYPE TRANSCRIPTIONAL REGULATOR"/>
    <property type="match status" value="1"/>
</dbReference>
<dbReference type="InterPro" id="IPR058163">
    <property type="entry name" value="LysR-type_TF_proteobact-type"/>
</dbReference>
<protein>
    <recommendedName>
        <fullName evidence="2">HTH lysR-type domain-containing protein</fullName>
    </recommendedName>
</protein>
<dbReference type="InterPro" id="IPR036388">
    <property type="entry name" value="WH-like_DNA-bd_sf"/>
</dbReference>
<comment type="caution">
    <text evidence="3">The sequence shown here is derived from an EMBL/GenBank/DDBJ whole genome shotgun (WGS) entry which is preliminary data.</text>
</comment>
<dbReference type="InterPro" id="IPR036390">
    <property type="entry name" value="WH_DNA-bd_sf"/>
</dbReference>
<reference evidence="3" key="1">
    <citation type="submission" date="2021-11" db="EMBL/GenBank/DDBJ databases">
        <authorList>
            <person name="Rodrigo-Torres L."/>
            <person name="Arahal R. D."/>
            <person name="Lucena T."/>
        </authorList>
    </citation>
    <scope>NUCLEOTIDE SEQUENCE</scope>
    <source>
        <strain evidence="3">CECT 7929</strain>
    </source>
</reference>
<evidence type="ECO:0000256" key="1">
    <source>
        <dbReference type="ARBA" id="ARBA00009437"/>
    </source>
</evidence>
<dbReference type="Pfam" id="PF00126">
    <property type="entry name" value="HTH_1"/>
    <property type="match status" value="1"/>
</dbReference>
<dbReference type="PROSITE" id="PS50931">
    <property type="entry name" value="HTH_LYSR"/>
    <property type="match status" value="1"/>
</dbReference>
<evidence type="ECO:0000259" key="2">
    <source>
        <dbReference type="PROSITE" id="PS50931"/>
    </source>
</evidence>
<gene>
    <name evidence="3" type="ORF">VST7929_02416</name>
</gene>
<accession>A0ABN8DVY4</accession>
<comment type="similarity">
    <text evidence="1">Belongs to the LysR transcriptional regulatory family.</text>
</comment>
<evidence type="ECO:0000313" key="4">
    <source>
        <dbReference type="Proteomes" id="UP000838672"/>
    </source>
</evidence>
<dbReference type="EMBL" id="CAKLDI010000001">
    <property type="protein sequence ID" value="CAH0534483.1"/>
    <property type="molecule type" value="Genomic_DNA"/>
</dbReference>
<dbReference type="InterPro" id="IPR000847">
    <property type="entry name" value="LysR_HTH_N"/>
</dbReference>
<sequence length="274" mass="31595">MDWVTCSQSFLIIWQQGSLAKAAETLGCARSQLTKRLQWLEQQLSCQLLIRDRQQLQLTDEGAAFLQRCQPFLQSWQQLSAPLDQPSLHLYRDISLPSCILLSWTQFCQSTWPDVHFTYLGANDLMQNQASTDEFWLSARPSLNPLHQNTPLMRCEWHLYRSPAATQQPHLLTLPPFQHSQIPPYLGLQKTIQDYDFGLLMQFAQRGQGYLLGHPLLMACQPQQLVRHDAALLIEPIELYLVSCASDDQKTRLWQARLQQWLLSLGLSPAQLER</sequence>
<dbReference type="RefSeq" id="WP_237467188.1">
    <property type="nucleotide sequence ID" value="NZ_CAKLDI010000001.1"/>
</dbReference>
<feature type="domain" description="HTH lysR-type" evidence="2">
    <location>
        <begin position="10"/>
        <end position="59"/>
    </location>
</feature>
<dbReference type="SUPFAM" id="SSF46785">
    <property type="entry name" value="Winged helix' DNA-binding domain"/>
    <property type="match status" value="1"/>
</dbReference>
<evidence type="ECO:0000313" key="3">
    <source>
        <dbReference type="EMBL" id="CAH0534483.1"/>
    </source>
</evidence>
<proteinExistence type="inferred from homology"/>
<name>A0ABN8DVY4_9VIBR</name>
<keyword evidence="4" id="KW-1185">Reference proteome</keyword>